<dbReference type="Gene3D" id="2.40.10.10">
    <property type="entry name" value="Trypsin-like serine proteases"/>
    <property type="match status" value="2"/>
</dbReference>
<accession>A0A010SDK1</accession>
<sequence>MKYIHHLTLYCLLITSTCLQARDLGEGAANESASKALQNSDKRYALWSGIGRLTFSSGASCTASLLDTRNSEGKAVGPAYLITSGHCVLFEYGTARTNVPIVANITFNYFYDEPERQITYPVRTALWSSTVGTDLAVIKVEHSLASLINSGIKPLKLAAHQSDESRDVLNIGAPPGFTEQGLRMSACSEQSAGSFIGHPGVFPQAFRNRCDAIRGGSSGSPMLDRSNSDITSIVSKYALAADGTDRSECSYSDSCEASTYNYSYVANFLHYCFINGVFDGNSTNCLLQPVDIAIEEPWNIRSHVYMDRSTGQGNILPTWNYRFSISSPFYRYKTTRNAKDCRIPSHYSAAFDSATPYINRTIGSQTGVHVLCIIGVDSAEQPITTALLRNAFTWAVYLVERTSVARNALNAIRDTAP</sequence>
<comment type="caution">
    <text evidence="2">The sequence shown here is derived from an EMBL/GenBank/DDBJ whole genome shotgun (WGS) entry which is preliminary data.</text>
</comment>
<organism evidence="2 3">
    <name type="scientific">Pseudomonas fluorescens HK44</name>
    <dbReference type="NCBI Taxonomy" id="1042209"/>
    <lineage>
        <taxon>Bacteria</taxon>
        <taxon>Pseudomonadati</taxon>
        <taxon>Pseudomonadota</taxon>
        <taxon>Gammaproteobacteria</taxon>
        <taxon>Pseudomonadales</taxon>
        <taxon>Pseudomonadaceae</taxon>
        <taxon>Pseudomonas</taxon>
    </lineage>
</organism>
<dbReference type="EMBL" id="AFOY02000027">
    <property type="protein sequence ID" value="EXF91305.1"/>
    <property type="molecule type" value="Genomic_DNA"/>
</dbReference>
<dbReference type="InterPro" id="IPR009003">
    <property type="entry name" value="Peptidase_S1_PA"/>
</dbReference>
<dbReference type="OrthoDB" id="6968353at2"/>
<reference evidence="2 3" key="1">
    <citation type="journal article" date="2011" name="J. Bacteriol.">
        <title>Draft genome sequence of the polycyclic aromatic hydrocarbon-degrading, genetically engineered bioluminescent bioreporter Pseudomonas fluorescens HK44.</title>
        <authorList>
            <person name="Chauhan A."/>
            <person name="Layton A.C."/>
            <person name="Williams D.E."/>
            <person name="Smartt A.E."/>
            <person name="Ripp S."/>
            <person name="Karpinets T.V."/>
            <person name="Brown S.D."/>
            <person name="Sayler G.S."/>
        </authorList>
    </citation>
    <scope>NUCLEOTIDE SEQUENCE [LARGE SCALE GENOMIC DNA]</scope>
    <source>
        <strain evidence="2 3">HK44</strain>
    </source>
</reference>
<dbReference type="PATRIC" id="fig|1042209.11.peg.6080"/>
<name>A0A010SDK1_PSEFL</name>
<dbReference type="AlphaFoldDB" id="A0A010SDK1"/>
<dbReference type="eggNOG" id="COG3591">
    <property type="taxonomic scope" value="Bacteria"/>
</dbReference>
<evidence type="ECO:0000313" key="2">
    <source>
        <dbReference type="EMBL" id="EXF91305.1"/>
    </source>
</evidence>
<proteinExistence type="predicted"/>
<keyword evidence="1" id="KW-0732">Signal</keyword>
<evidence type="ECO:0000313" key="3">
    <source>
        <dbReference type="Proteomes" id="UP000022611"/>
    </source>
</evidence>
<evidence type="ECO:0000256" key="1">
    <source>
        <dbReference type="SAM" id="SignalP"/>
    </source>
</evidence>
<dbReference type="SUPFAM" id="SSF50494">
    <property type="entry name" value="Trypsin-like serine proteases"/>
    <property type="match status" value="1"/>
</dbReference>
<feature type="signal peptide" evidence="1">
    <location>
        <begin position="1"/>
        <end position="21"/>
    </location>
</feature>
<dbReference type="HOGENOM" id="CLU_041788_0_0_6"/>
<dbReference type="Pfam" id="PF13365">
    <property type="entry name" value="Trypsin_2"/>
    <property type="match status" value="1"/>
</dbReference>
<dbReference type="Proteomes" id="UP000022611">
    <property type="component" value="Unassembled WGS sequence"/>
</dbReference>
<dbReference type="RefSeq" id="WP_019691301.1">
    <property type="nucleotide sequence ID" value="NZ_AFOY02000027.1"/>
</dbReference>
<feature type="chain" id="PRO_5001456550" evidence="1">
    <location>
        <begin position="22"/>
        <end position="417"/>
    </location>
</feature>
<protein>
    <submittedName>
        <fullName evidence="2">Peptidase</fullName>
    </submittedName>
</protein>
<dbReference type="InterPro" id="IPR043504">
    <property type="entry name" value="Peptidase_S1_PA_chymotrypsin"/>
</dbReference>
<gene>
    <name evidence="2" type="ORF">HK44_019540</name>
</gene>